<dbReference type="KEGG" id="foc:113211205"/>
<evidence type="ECO:0000313" key="13">
    <source>
        <dbReference type="RefSeq" id="XP_026285295.1"/>
    </source>
</evidence>
<evidence type="ECO:0000256" key="2">
    <source>
        <dbReference type="ARBA" id="ARBA00004607"/>
    </source>
</evidence>
<dbReference type="GO" id="GO:0032266">
    <property type="term" value="F:phosphatidylinositol-3-phosphate binding"/>
    <property type="evidence" value="ECO:0007669"/>
    <property type="project" value="TreeGrafter"/>
</dbReference>
<protein>
    <submittedName>
        <fullName evidence="13">Bardet-Biedl syndrome 5 protein homolog</fullName>
    </submittedName>
</protein>
<sequence length="381" mass="42400">MAIISAVASSTHRTTTSTSAVSTRSPQEDKFGPRMGDSIWEDKEVRFDVPLSQLKLRAGEKLIDRLDAVEDTKGNDGVRGRLVVTNLRVMWHSLTSARINLSIGFNCVLNVTTRNVNSKQRGMTEALYLLTKWNSSRFEFIFTNLVLGNRRHCTSVMGVHKAYGSSRLYRELRLRGALLQDGRLRVLPLEQVYRTVHGVWNLSSEQGNLGTFIITNVRLVWFAEMNESFNISLPYLQMGSVRVRESRFGRALVVESGERAGGYVLGFRIDPPEQLLAVHKELVALQQVYGSCPIFGVEYSWGEQASSSVEPAPVSEDPEEIGELNNDMSNAFVAYFADGRAGSDREPVYSAELGLAVERLKEGFSLQGLWEVIPAAAGPSY</sequence>
<comment type="subcellular location">
    <subcellularLocation>
        <location evidence="1">Cell projection</location>
        <location evidence="1">Cilium membrane</location>
    </subcellularLocation>
    <subcellularLocation>
        <location evidence="2">Cytoplasm</location>
        <location evidence="2">Cytoskeleton</location>
        <location evidence="2">Microtubule organizing center</location>
        <location evidence="2">Centrosome</location>
        <location evidence="2">Centriolar satellite</location>
    </subcellularLocation>
</comment>
<dbReference type="SMART" id="SM00683">
    <property type="entry name" value="DM16"/>
    <property type="match status" value="2"/>
</dbReference>
<reference evidence="13" key="1">
    <citation type="submission" date="2025-08" db="UniProtKB">
        <authorList>
            <consortium name="RefSeq"/>
        </authorList>
    </citation>
    <scope>IDENTIFICATION</scope>
    <source>
        <tissue evidence="13">Whole organism</tissue>
    </source>
</reference>
<keyword evidence="6" id="KW-0969">Cilium</keyword>
<feature type="domain" description="BBSome complex member BBS5 PH" evidence="11">
    <location>
        <begin position="60"/>
        <end position="114"/>
    </location>
</feature>
<dbReference type="GO" id="GO:0036064">
    <property type="term" value="C:ciliary basal body"/>
    <property type="evidence" value="ECO:0007669"/>
    <property type="project" value="TreeGrafter"/>
</dbReference>
<evidence type="ECO:0000256" key="8">
    <source>
        <dbReference type="ARBA" id="ARBA00023212"/>
    </source>
</evidence>
<dbReference type="GO" id="GO:0060271">
    <property type="term" value="P:cilium assembly"/>
    <property type="evidence" value="ECO:0007669"/>
    <property type="project" value="TreeGrafter"/>
</dbReference>
<accession>A0A6J1T136</accession>
<evidence type="ECO:0000256" key="10">
    <source>
        <dbReference type="SAM" id="MobiDB-lite"/>
    </source>
</evidence>
<gene>
    <name evidence="13" type="primary">LOC113211205</name>
</gene>
<dbReference type="RefSeq" id="XP_026285295.1">
    <property type="nucleotide sequence ID" value="XM_026429510.2"/>
</dbReference>
<dbReference type="InterPro" id="IPR006606">
    <property type="entry name" value="BBL5"/>
</dbReference>
<dbReference type="PIRSF" id="PIRSF010072">
    <property type="entry name" value="DUF1448"/>
    <property type="match status" value="1"/>
</dbReference>
<dbReference type="CTD" id="129880"/>
<dbReference type="AlphaFoldDB" id="A0A6J1T136"/>
<feature type="compositionally biased region" description="Low complexity" evidence="10">
    <location>
        <begin position="1"/>
        <end position="25"/>
    </location>
</feature>
<keyword evidence="4" id="KW-1003">Cell membrane</keyword>
<evidence type="ECO:0000259" key="11">
    <source>
        <dbReference type="SMART" id="SM00683"/>
    </source>
</evidence>
<dbReference type="Pfam" id="PF07289">
    <property type="entry name" value="BBL5"/>
    <property type="match status" value="1"/>
</dbReference>
<keyword evidence="8" id="KW-0206">Cytoskeleton</keyword>
<dbReference type="InterPro" id="IPR030804">
    <property type="entry name" value="BBS5/fem-3"/>
</dbReference>
<feature type="domain" description="BBSome complex member BBS5 PH" evidence="11">
    <location>
        <begin position="190"/>
        <end position="244"/>
    </location>
</feature>
<evidence type="ECO:0000256" key="6">
    <source>
        <dbReference type="ARBA" id="ARBA00023069"/>
    </source>
</evidence>
<comment type="similarity">
    <text evidence="3">Belongs to the BBS5 family.</text>
</comment>
<keyword evidence="12" id="KW-1185">Reference proteome</keyword>
<proteinExistence type="inferred from homology"/>
<dbReference type="PANTHER" id="PTHR21351">
    <property type="entry name" value="BARDET-BIEDL SYNDROME PROTEIN 5"/>
    <property type="match status" value="1"/>
</dbReference>
<evidence type="ECO:0000256" key="4">
    <source>
        <dbReference type="ARBA" id="ARBA00022475"/>
    </source>
</evidence>
<evidence type="ECO:0000256" key="1">
    <source>
        <dbReference type="ARBA" id="ARBA00004309"/>
    </source>
</evidence>
<organism evidence="12 13">
    <name type="scientific">Frankliniella occidentalis</name>
    <name type="common">Western flower thrips</name>
    <name type="synonym">Euthrips occidentalis</name>
    <dbReference type="NCBI Taxonomy" id="133901"/>
    <lineage>
        <taxon>Eukaryota</taxon>
        <taxon>Metazoa</taxon>
        <taxon>Ecdysozoa</taxon>
        <taxon>Arthropoda</taxon>
        <taxon>Hexapoda</taxon>
        <taxon>Insecta</taxon>
        <taxon>Pterygota</taxon>
        <taxon>Neoptera</taxon>
        <taxon>Paraneoptera</taxon>
        <taxon>Thysanoptera</taxon>
        <taxon>Terebrantia</taxon>
        <taxon>Thripoidea</taxon>
        <taxon>Thripidae</taxon>
        <taxon>Frankliniella</taxon>
    </lineage>
</organism>
<keyword evidence="5" id="KW-0963">Cytoplasm</keyword>
<evidence type="ECO:0000313" key="12">
    <source>
        <dbReference type="Proteomes" id="UP000504606"/>
    </source>
</evidence>
<dbReference type="GO" id="GO:0034464">
    <property type="term" value="C:BBSome"/>
    <property type="evidence" value="ECO:0007669"/>
    <property type="project" value="InterPro"/>
</dbReference>
<keyword evidence="9" id="KW-0966">Cell projection</keyword>
<dbReference type="InterPro" id="IPR014003">
    <property type="entry name" value="BBS5_PH"/>
</dbReference>
<feature type="region of interest" description="Disordered" evidence="10">
    <location>
        <begin position="1"/>
        <end position="34"/>
    </location>
</feature>
<dbReference type="Proteomes" id="UP000504606">
    <property type="component" value="Unplaced"/>
</dbReference>
<dbReference type="OrthoDB" id="10261999at2759"/>
<dbReference type="PANTHER" id="PTHR21351:SF0">
    <property type="entry name" value="BARDET-BIEDL SYNDROME 5 PROTEIN"/>
    <property type="match status" value="1"/>
</dbReference>
<dbReference type="GO" id="GO:0060170">
    <property type="term" value="C:ciliary membrane"/>
    <property type="evidence" value="ECO:0007669"/>
    <property type="project" value="UniProtKB-SubCell"/>
</dbReference>
<dbReference type="GO" id="GO:0034451">
    <property type="term" value="C:centriolar satellite"/>
    <property type="evidence" value="ECO:0007669"/>
    <property type="project" value="UniProtKB-SubCell"/>
</dbReference>
<keyword evidence="7" id="KW-0472">Membrane</keyword>
<evidence type="ECO:0000256" key="7">
    <source>
        <dbReference type="ARBA" id="ARBA00023136"/>
    </source>
</evidence>
<dbReference type="GeneID" id="113211205"/>
<evidence type="ECO:0000256" key="5">
    <source>
        <dbReference type="ARBA" id="ARBA00022490"/>
    </source>
</evidence>
<name>A0A6J1T136_FRAOC</name>
<evidence type="ECO:0000256" key="3">
    <source>
        <dbReference type="ARBA" id="ARBA00005822"/>
    </source>
</evidence>
<evidence type="ECO:0000256" key="9">
    <source>
        <dbReference type="ARBA" id="ARBA00023273"/>
    </source>
</evidence>